<dbReference type="EMBL" id="CAJOBH010203457">
    <property type="protein sequence ID" value="CAF4992903.1"/>
    <property type="molecule type" value="Genomic_DNA"/>
</dbReference>
<feature type="non-terminal residue" evidence="2">
    <location>
        <position position="63"/>
    </location>
</feature>
<protein>
    <submittedName>
        <fullName evidence="2">Uncharacterized protein</fullName>
    </submittedName>
</protein>
<organism evidence="2 3">
    <name type="scientific">Rotaria magnacalcarata</name>
    <dbReference type="NCBI Taxonomy" id="392030"/>
    <lineage>
        <taxon>Eukaryota</taxon>
        <taxon>Metazoa</taxon>
        <taxon>Spiralia</taxon>
        <taxon>Gnathifera</taxon>
        <taxon>Rotifera</taxon>
        <taxon>Eurotatoria</taxon>
        <taxon>Bdelloidea</taxon>
        <taxon>Philodinida</taxon>
        <taxon>Philodinidae</taxon>
        <taxon>Rotaria</taxon>
    </lineage>
</organism>
<comment type="caution">
    <text evidence="2">The sequence shown here is derived from an EMBL/GenBank/DDBJ whole genome shotgun (WGS) entry which is preliminary data.</text>
</comment>
<feature type="compositionally biased region" description="Acidic residues" evidence="1">
    <location>
        <begin position="23"/>
        <end position="34"/>
    </location>
</feature>
<feature type="compositionally biased region" description="Low complexity" evidence="1">
    <location>
        <begin position="10"/>
        <end position="22"/>
    </location>
</feature>
<evidence type="ECO:0000256" key="1">
    <source>
        <dbReference type="SAM" id="MobiDB-lite"/>
    </source>
</evidence>
<sequence>MHEKRKLDQTLLPLSPTSSSNVDDNDNDYDEEELSFSSSKPKKARTFDDDQFSDDEIMDKHSE</sequence>
<proteinExistence type="predicted"/>
<reference evidence="2" key="1">
    <citation type="submission" date="2021-02" db="EMBL/GenBank/DDBJ databases">
        <authorList>
            <person name="Nowell W R."/>
        </authorList>
    </citation>
    <scope>NUCLEOTIDE SEQUENCE</scope>
</reference>
<evidence type="ECO:0000313" key="2">
    <source>
        <dbReference type="EMBL" id="CAF4992903.1"/>
    </source>
</evidence>
<gene>
    <name evidence="2" type="ORF">BYL167_LOCUS55219</name>
</gene>
<name>A0A8S3D911_9BILA</name>
<accession>A0A8S3D911</accession>
<dbReference type="Proteomes" id="UP000681967">
    <property type="component" value="Unassembled WGS sequence"/>
</dbReference>
<feature type="region of interest" description="Disordered" evidence="1">
    <location>
        <begin position="1"/>
        <end position="63"/>
    </location>
</feature>
<evidence type="ECO:0000313" key="3">
    <source>
        <dbReference type="Proteomes" id="UP000681967"/>
    </source>
</evidence>
<dbReference type="AlphaFoldDB" id="A0A8S3D911"/>